<dbReference type="Gene3D" id="3.40.30.10">
    <property type="entry name" value="Glutaredoxin"/>
    <property type="match status" value="1"/>
</dbReference>
<evidence type="ECO:0000259" key="1">
    <source>
        <dbReference type="Pfam" id="PF01323"/>
    </source>
</evidence>
<reference evidence="2" key="3">
    <citation type="submission" date="2020-10" db="EMBL/GenBank/DDBJ databases">
        <authorList>
            <person name="Sedaghatjoo S."/>
        </authorList>
    </citation>
    <scope>NUCLEOTIDE SEQUENCE</scope>
    <source>
        <strain evidence="2">AZH3</strain>
    </source>
</reference>
<reference evidence="3" key="2">
    <citation type="journal article" date="2019" name="IMA Fungus">
        <title>Genome sequencing and comparison of five Tilletia species to identify candidate genes for the detection of regulated species infecting wheat.</title>
        <authorList>
            <person name="Nguyen H.D.T."/>
            <person name="Sultana T."/>
            <person name="Kesanakurti P."/>
            <person name="Hambleton S."/>
        </authorList>
    </citation>
    <scope>NUCLEOTIDE SEQUENCE</scope>
    <source>
        <strain evidence="3">DAOMC 238032</strain>
    </source>
</reference>
<reference evidence="3" key="1">
    <citation type="submission" date="2016-04" db="EMBL/GenBank/DDBJ databases">
        <authorList>
            <person name="Nguyen H.D."/>
            <person name="Kesanakurti P."/>
            <person name="Cullis J."/>
            <person name="Levesque C.A."/>
            <person name="Hambleton S."/>
        </authorList>
    </citation>
    <scope>NUCLEOTIDE SEQUENCE</scope>
    <source>
        <strain evidence="3">DAOMC 238032</strain>
    </source>
</reference>
<dbReference type="Pfam" id="PF01323">
    <property type="entry name" value="DSBA"/>
    <property type="match status" value="1"/>
</dbReference>
<dbReference type="EMBL" id="CAJHJG010003188">
    <property type="protein sequence ID" value="CAD6927557.1"/>
    <property type="molecule type" value="Genomic_DNA"/>
</dbReference>
<sequence>MSRPRVTLYLDVVSPYTRVAFEVLKRYEEPWDIELVFKAVSLRAVMDECGNHGPTMGISQKRNQTIKDVSRATQYYDVTLNSPPSFPFPTRPAQLLLRHLSDHPSPSVQAKYVKAIEACFTATWTTHAPLGNAEQVQSAVSSVWGQDGQDELKKLIEESSTPEMVERQEREGKALVNEGGAYGFPWMTVEKDGTTSTWFGLDRFDLRSSQMAVVLGKEWKGPFPDGRPRQIKVAHEVRRARSRV</sequence>
<dbReference type="GO" id="GO:0004364">
    <property type="term" value="F:glutathione transferase activity"/>
    <property type="evidence" value="ECO:0007669"/>
    <property type="project" value="TreeGrafter"/>
</dbReference>
<dbReference type="PANTHER" id="PTHR42943:SF2">
    <property type="entry name" value="GLUTATHIONE S-TRANSFERASE KAPPA 1"/>
    <property type="match status" value="1"/>
</dbReference>
<dbReference type="GO" id="GO:0005739">
    <property type="term" value="C:mitochondrion"/>
    <property type="evidence" value="ECO:0007669"/>
    <property type="project" value="TreeGrafter"/>
</dbReference>
<accession>A0A8T8TM04</accession>
<dbReference type="InterPro" id="IPR001853">
    <property type="entry name" value="DSBA-like_thioredoxin_dom"/>
</dbReference>
<dbReference type="GO" id="GO:0005777">
    <property type="term" value="C:peroxisome"/>
    <property type="evidence" value="ECO:0007669"/>
    <property type="project" value="TreeGrafter"/>
</dbReference>
<dbReference type="PANTHER" id="PTHR42943">
    <property type="entry name" value="GLUTATHIONE S-TRANSFERASE KAPPA"/>
    <property type="match status" value="1"/>
</dbReference>
<comment type="caution">
    <text evidence="3">The sequence shown here is derived from an EMBL/GenBank/DDBJ whole genome shotgun (WGS) entry which is preliminary data.</text>
</comment>
<protein>
    <recommendedName>
        <fullName evidence="1">DSBA-like thioredoxin domain-containing protein</fullName>
    </recommendedName>
</protein>
<name>A0A8T8TM04_9BASI</name>
<dbReference type="GO" id="GO:0006749">
    <property type="term" value="P:glutathione metabolic process"/>
    <property type="evidence" value="ECO:0007669"/>
    <property type="project" value="TreeGrafter"/>
</dbReference>
<dbReference type="InterPro" id="IPR051924">
    <property type="entry name" value="GST_Kappa/NadH"/>
</dbReference>
<evidence type="ECO:0000313" key="4">
    <source>
        <dbReference type="Proteomes" id="UP000077671"/>
    </source>
</evidence>
<proteinExistence type="predicted"/>
<dbReference type="SUPFAM" id="SSF52833">
    <property type="entry name" value="Thioredoxin-like"/>
    <property type="match status" value="1"/>
</dbReference>
<keyword evidence="5" id="KW-1185">Reference proteome</keyword>
<evidence type="ECO:0000313" key="3">
    <source>
        <dbReference type="EMBL" id="KAE8263215.1"/>
    </source>
</evidence>
<evidence type="ECO:0000313" key="5">
    <source>
        <dbReference type="Proteomes" id="UP000836402"/>
    </source>
</evidence>
<dbReference type="Proteomes" id="UP000836402">
    <property type="component" value="Unassembled WGS sequence"/>
</dbReference>
<dbReference type="AlphaFoldDB" id="A0A8T8TM04"/>
<dbReference type="GO" id="GO:0004602">
    <property type="term" value="F:glutathione peroxidase activity"/>
    <property type="evidence" value="ECO:0007669"/>
    <property type="project" value="TreeGrafter"/>
</dbReference>
<dbReference type="EMBL" id="LWDD02000162">
    <property type="protein sequence ID" value="KAE8263215.1"/>
    <property type="molecule type" value="Genomic_DNA"/>
</dbReference>
<feature type="domain" description="DSBA-like thioredoxin" evidence="1">
    <location>
        <begin position="6"/>
        <end position="209"/>
    </location>
</feature>
<organism evidence="3 4">
    <name type="scientific">Tilletia caries</name>
    <name type="common">wheat bunt fungus</name>
    <dbReference type="NCBI Taxonomy" id="13290"/>
    <lineage>
        <taxon>Eukaryota</taxon>
        <taxon>Fungi</taxon>
        <taxon>Dikarya</taxon>
        <taxon>Basidiomycota</taxon>
        <taxon>Ustilaginomycotina</taxon>
        <taxon>Exobasidiomycetes</taxon>
        <taxon>Tilletiales</taxon>
        <taxon>Tilletiaceae</taxon>
        <taxon>Tilletia</taxon>
    </lineage>
</organism>
<dbReference type="Proteomes" id="UP000077671">
    <property type="component" value="Unassembled WGS sequence"/>
</dbReference>
<gene>
    <name evidence="3" type="ORF">A4X03_0g1847</name>
    <name evidence="2" type="ORF">JKIAZH3_G6474</name>
</gene>
<dbReference type="InterPro" id="IPR036249">
    <property type="entry name" value="Thioredoxin-like_sf"/>
</dbReference>
<evidence type="ECO:0000313" key="2">
    <source>
        <dbReference type="EMBL" id="CAD6927557.1"/>
    </source>
</evidence>